<organism evidence="2 3">
    <name type="scientific">Geodermatophilus obscurus</name>
    <dbReference type="NCBI Taxonomy" id="1861"/>
    <lineage>
        <taxon>Bacteria</taxon>
        <taxon>Bacillati</taxon>
        <taxon>Actinomycetota</taxon>
        <taxon>Actinomycetes</taxon>
        <taxon>Geodermatophilales</taxon>
        <taxon>Geodermatophilaceae</taxon>
        <taxon>Geodermatophilus</taxon>
    </lineage>
</organism>
<dbReference type="RefSeq" id="WP_072916412.1">
    <property type="nucleotide sequence ID" value="NZ_FRDM01000006.1"/>
</dbReference>
<dbReference type="InterPro" id="IPR025449">
    <property type="entry name" value="JetB"/>
</dbReference>
<evidence type="ECO:0000256" key="1">
    <source>
        <dbReference type="SAM" id="MobiDB-lite"/>
    </source>
</evidence>
<dbReference type="Proteomes" id="UP000184428">
    <property type="component" value="Unassembled WGS sequence"/>
</dbReference>
<sequence length="219" mass="24204">MTAPPRHSELDLPLVLTSLLRGVVEQDSHPQVWRHLLGLTSQVRDHVAVLGLALVLDEVEGYAFLRALPDEQLAELRTGKPALPRLVRRHALTYPVSLLLALLRKRMAEFDASSGDVRLVLTREQITEMVGIFLATGSNEARVVEQLDGAIAKAVELGFLRRLPADPGRYEVRRILKAFVDGQWLADFDARLRAYAHGPDGPPDDAATLDAPQTVETAR</sequence>
<dbReference type="EMBL" id="FRDM01000006">
    <property type="protein sequence ID" value="SHN69902.1"/>
    <property type="molecule type" value="Genomic_DNA"/>
</dbReference>
<evidence type="ECO:0000313" key="2">
    <source>
        <dbReference type="EMBL" id="SHN69902.1"/>
    </source>
</evidence>
<proteinExistence type="predicted"/>
<name>A0A1M7TGM9_9ACTN</name>
<feature type="region of interest" description="Disordered" evidence="1">
    <location>
        <begin position="197"/>
        <end position="219"/>
    </location>
</feature>
<evidence type="ECO:0008006" key="4">
    <source>
        <dbReference type="Google" id="ProtNLM"/>
    </source>
</evidence>
<accession>A0A1M7TGM9</accession>
<dbReference type="AlphaFoldDB" id="A0A1M7TGM9"/>
<dbReference type="Pfam" id="PF13835">
    <property type="entry name" value="DUF4194"/>
    <property type="match status" value="1"/>
</dbReference>
<reference evidence="2 3" key="1">
    <citation type="submission" date="2016-12" db="EMBL/GenBank/DDBJ databases">
        <authorList>
            <person name="Song W.-J."/>
            <person name="Kurnit D.M."/>
        </authorList>
    </citation>
    <scope>NUCLEOTIDE SEQUENCE [LARGE SCALE GENOMIC DNA]</scope>
    <source>
        <strain evidence="2 3">DSM 43162</strain>
    </source>
</reference>
<gene>
    <name evidence="2" type="ORF">SAMN05660350_01718</name>
</gene>
<evidence type="ECO:0000313" key="3">
    <source>
        <dbReference type="Proteomes" id="UP000184428"/>
    </source>
</evidence>
<protein>
    <recommendedName>
        <fullName evidence="4">DUF4194 domain-containing protein</fullName>
    </recommendedName>
</protein>
<dbReference type="OrthoDB" id="5295172at2"/>